<dbReference type="RefSeq" id="WP_146890776.1">
    <property type="nucleotide sequence ID" value="NZ_VORX01000002.1"/>
</dbReference>
<evidence type="ECO:0000256" key="4">
    <source>
        <dbReference type="ARBA" id="ARBA00011989"/>
    </source>
</evidence>
<evidence type="ECO:0000256" key="5">
    <source>
        <dbReference type="ARBA" id="ARBA00023239"/>
    </source>
</evidence>
<dbReference type="OrthoDB" id="9779041at2"/>
<dbReference type="PANTHER" id="PTHR43715">
    <property type="entry name" value="GDP-MANNOSE 4,6-DEHYDRATASE"/>
    <property type="match status" value="1"/>
</dbReference>
<dbReference type="SUPFAM" id="SSF51735">
    <property type="entry name" value="NAD(P)-binding Rossmann-fold domains"/>
    <property type="match status" value="1"/>
</dbReference>
<dbReference type="HAMAP" id="MF_00955">
    <property type="entry name" value="GDP_Man_dehydratase"/>
    <property type="match status" value="1"/>
</dbReference>
<keyword evidence="5 7" id="KW-0456">Lyase</keyword>
<comment type="similarity">
    <text evidence="3 7">Belongs to the NAD(P)-dependent epimerase/dehydratase family. GDP-mannose 4,6-dehydratase subfamily.</text>
</comment>
<keyword evidence="10" id="KW-1185">Reference proteome</keyword>
<dbReference type="Pfam" id="PF16363">
    <property type="entry name" value="GDP_Man_Dehyd"/>
    <property type="match status" value="1"/>
</dbReference>
<evidence type="ECO:0000256" key="7">
    <source>
        <dbReference type="HAMAP-Rule" id="MF_00955"/>
    </source>
</evidence>
<dbReference type="PANTHER" id="PTHR43715:SF1">
    <property type="entry name" value="GDP-MANNOSE 4,6 DEHYDRATASE"/>
    <property type="match status" value="1"/>
</dbReference>
<dbReference type="Gene3D" id="3.90.25.10">
    <property type="entry name" value="UDP-galactose 4-epimerase, domain 1"/>
    <property type="match status" value="1"/>
</dbReference>
<dbReference type="GO" id="GO:0070401">
    <property type="term" value="F:NADP+ binding"/>
    <property type="evidence" value="ECO:0007669"/>
    <property type="project" value="UniProtKB-UniRule"/>
</dbReference>
<dbReference type="GO" id="GO:0042351">
    <property type="term" value="P:'de novo' GDP-L-fucose biosynthetic process"/>
    <property type="evidence" value="ECO:0007669"/>
    <property type="project" value="TreeGrafter"/>
</dbReference>
<evidence type="ECO:0000256" key="6">
    <source>
        <dbReference type="ARBA" id="ARBA00059383"/>
    </source>
</evidence>
<protein>
    <recommendedName>
        <fullName evidence="4 7">GDP-mannose 4,6-dehydratase</fullName>
        <ecNumber evidence="4 7">4.2.1.47</ecNumber>
    </recommendedName>
    <alternativeName>
        <fullName evidence="7">GDP-D-mannose dehydratase</fullName>
    </alternativeName>
</protein>
<name>A0A5C7AKJ4_9FLAO</name>
<dbReference type="FunFam" id="3.40.50.720:FF:000924">
    <property type="entry name" value="GDP-mannose 4,6 dehydratase"/>
    <property type="match status" value="1"/>
</dbReference>
<evidence type="ECO:0000313" key="9">
    <source>
        <dbReference type="EMBL" id="TXE09256.1"/>
    </source>
</evidence>
<comment type="caution">
    <text evidence="9">The sequence shown here is derived from an EMBL/GenBank/DDBJ whole genome shotgun (WGS) entry which is preliminary data.</text>
</comment>
<dbReference type="EMBL" id="VORX01000002">
    <property type="protein sequence ID" value="TXE09256.1"/>
    <property type="molecule type" value="Genomic_DNA"/>
</dbReference>
<comment type="cofactor">
    <cofactor evidence="2 7">
        <name>NADP(+)</name>
        <dbReference type="ChEBI" id="CHEBI:58349"/>
    </cofactor>
</comment>
<dbReference type="AlphaFoldDB" id="A0A5C7AKJ4"/>
<evidence type="ECO:0000259" key="8">
    <source>
        <dbReference type="Pfam" id="PF16363"/>
    </source>
</evidence>
<comment type="caution">
    <text evidence="7">Lacks conserved residue(s) required for the propagation of feature annotation.</text>
</comment>
<reference evidence="9 10" key="1">
    <citation type="submission" date="2019-08" db="EMBL/GenBank/DDBJ databases">
        <title>Genome sequence of Gelidibacter salicanalis IC162T.</title>
        <authorList>
            <person name="Bowman J.P."/>
        </authorList>
    </citation>
    <scope>NUCLEOTIDE SEQUENCE [LARGE SCALE GENOMIC DNA]</scope>
    <source>
        <strain evidence="9 10">IC162</strain>
    </source>
</reference>
<comment type="catalytic activity">
    <reaction evidence="1 7">
        <text>GDP-alpha-D-mannose = GDP-4-dehydro-alpha-D-rhamnose + H2O</text>
        <dbReference type="Rhea" id="RHEA:23820"/>
        <dbReference type="ChEBI" id="CHEBI:15377"/>
        <dbReference type="ChEBI" id="CHEBI:57527"/>
        <dbReference type="ChEBI" id="CHEBI:57964"/>
        <dbReference type="EC" id="4.2.1.47"/>
    </reaction>
</comment>
<dbReference type="CDD" id="cd05260">
    <property type="entry name" value="GDP_MD_SDR_e"/>
    <property type="match status" value="1"/>
</dbReference>
<feature type="domain" description="NAD(P)-binding" evidence="8">
    <location>
        <begin position="6"/>
        <end position="345"/>
    </location>
</feature>
<evidence type="ECO:0000256" key="1">
    <source>
        <dbReference type="ARBA" id="ARBA00000188"/>
    </source>
</evidence>
<comment type="function">
    <text evidence="6 7">Catalyzes the conversion of GDP-D-mannose to GDP-4-dehydro-6-deoxy-D-mannose.</text>
</comment>
<dbReference type="NCBIfam" id="TIGR01472">
    <property type="entry name" value="gmd"/>
    <property type="match status" value="1"/>
</dbReference>
<dbReference type="EC" id="4.2.1.47" evidence="4 7"/>
<dbReference type="GO" id="GO:0008446">
    <property type="term" value="F:GDP-mannose 4,6-dehydratase activity"/>
    <property type="evidence" value="ECO:0007669"/>
    <property type="project" value="UniProtKB-UniRule"/>
</dbReference>
<keyword evidence="7" id="KW-0521">NADP</keyword>
<evidence type="ECO:0000313" key="10">
    <source>
        <dbReference type="Proteomes" id="UP000321734"/>
    </source>
</evidence>
<dbReference type="Proteomes" id="UP000321734">
    <property type="component" value="Unassembled WGS sequence"/>
</dbReference>
<organism evidence="9 10">
    <name type="scientific">Gelidibacter salicanalis</name>
    <dbReference type="NCBI Taxonomy" id="291193"/>
    <lineage>
        <taxon>Bacteria</taxon>
        <taxon>Pseudomonadati</taxon>
        <taxon>Bacteroidota</taxon>
        <taxon>Flavobacteriia</taxon>
        <taxon>Flavobacteriales</taxon>
        <taxon>Flavobacteriaceae</taxon>
        <taxon>Gelidibacter</taxon>
    </lineage>
</organism>
<sequence length="371" mass="42498">MKKIALITGITGQDGAYLAEFLLNKNYEVHGVKRRSSLLNTDRIDHLYQDPHETNRNFFLHYGDLTDSTNLIRLIKEVQPDEIYNLAAMSHVSVSFEIPEYTGNTDGLGTLRILEAVRLLGMEKKTRIYQASTSELYGKVQEVPQTETTPFYPRSPYAVAKMYAYWITVNYREAYNLFACNGILFNHESPIRGETFVTRKITRAVSRIALGMQDKVYLGNLDAKRDWGHAKDYVRMMWMILQADEAEDWVIATGKTTTVRDFIKMAFAEVGMDLEFKGVGVEEKAFVTACHNDKFQLPIGTEVVNVDPKYFRPTEVDLLIGDASKAKNKLGWVPQMDLQDLVKDMMKGDVKLMQKEHYLKEGGHKTLNYFE</sequence>
<dbReference type="InterPro" id="IPR036291">
    <property type="entry name" value="NAD(P)-bd_dom_sf"/>
</dbReference>
<dbReference type="Gene3D" id="3.40.50.720">
    <property type="entry name" value="NAD(P)-binding Rossmann-like Domain"/>
    <property type="match status" value="1"/>
</dbReference>
<evidence type="ECO:0000256" key="3">
    <source>
        <dbReference type="ARBA" id="ARBA00009263"/>
    </source>
</evidence>
<dbReference type="InterPro" id="IPR016040">
    <property type="entry name" value="NAD(P)-bd_dom"/>
</dbReference>
<proteinExistence type="inferred from homology"/>
<dbReference type="InterPro" id="IPR006368">
    <property type="entry name" value="GDP_Man_deHydtase"/>
</dbReference>
<evidence type="ECO:0000256" key="2">
    <source>
        <dbReference type="ARBA" id="ARBA00001937"/>
    </source>
</evidence>
<accession>A0A5C7AKJ4</accession>
<gene>
    <name evidence="7 9" type="primary">gmd</name>
    <name evidence="9" type="ORF">ES711_04830</name>
</gene>